<evidence type="ECO:0000313" key="2">
    <source>
        <dbReference type="Proteomes" id="UP001151582"/>
    </source>
</evidence>
<dbReference type="EMBL" id="JANBQB010000110">
    <property type="protein sequence ID" value="KAJ1981825.1"/>
    <property type="molecule type" value="Genomic_DNA"/>
</dbReference>
<dbReference type="Proteomes" id="UP001151582">
    <property type="component" value="Unassembled WGS sequence"/>
</dbReference>
<reference evidence="1" key="1">
    <citation type="submission" date="2022-07" db="EMBL/GenBank/DDBJ databases">
        <title>Phylogenomic reconstructions and comparative analyses of Kickxellomycotina fungi.</title>
        <authorList>
            <person name="Reynolds N.K."/>
            <person name="Stajich J.E."/>
            <person name="Barry K."/>
            <person name="Grigoriev I.V."/>
            <person name="Crous P."/>
            <person name="Smith M.E."/>
        </authorList>
    </citation>
    <scope>NUCLEOTIDE SEQUENCE</scope>
    <source>
        <strain evidence="1">RSA 567</strain>
    </source>
</reference>
<keyword evidence="2" id="KW-1185">Reference proteome</keyword>
<proteinExistence type="predicted"/>
<organism evidence="1 2">
    <name type="scientific">Dimargaris verticillata</name>
    <dbReference type="NCBI Taxonomy" id="2761393"/>
    <lineage>
        <taxon>Eukaryota</taxon>
        <taxon>Fungi</taxon>
        <taxon>Fungi incertae sedis</taxon>
        <taxon>Zoopagomycota</taxon>
        <taxon>Kickxellomycotina</taxon>
        <taxon>Dimargaritomycetes</taxon>
        <taxon>Dimargaritales</taxon>
        <taxon>Dimargaritaceae</taxon>
        <taxon>Dimargaris</taxon>
    </lineage>
</organism>
<gene>
    <name evidence="1" type="ORF">H4R34_001926</name>
</gene>
<evidence type="ECO:0000313" key="1">
    <source>
        <dbReference type="EMBL" id="KAJ1981825.1"/>
    </source>
</evidence>
<accession>A0A9W8EEJ1</accession>
<dbReference type="AlphaFoldDB" id="A0A9W8EEJ1"/>
<comment type="caution">
    <text evidence="1">The sequence shown here is derived from an EMBL/GenBank/DDBJ whole genome shotgun (WGS) entry which is preliminary data.</text>
</comment>
<name>A0A9W8EEJ1_9FUNG</name>
<sequence length="52" mass="5608">MTAQHTIYRATSGLWEIVVAMDYAQPQVCGVTTTSHDNVVSSVPSRMPGSNL</sequence>
<protein>
    <submittedName>
        <fullName evidence="1">Uncharacterized protein</fullName>
    </submittedName>
</protein>